<comment type="pathway">
    <text evidence="5">Cofactor biosynthesis; ubiquinone biosynthesis.</text>
</comment>
<dbReference type="Proteomes" id="UP001287356">
    <property type="component" value="Unassembled WGS sequence"/>
</dbReference>
<dbReference type="InterPro" id="IPR010233">
    <property type="entry name" value="UbiG_MeTrfase"/>
</dbReference>
<name>A0AAE0TYR1_9PEZI</name>
<keyword evidence="8" id="KW-1185">Reference proteome</keyword>
<dbReference type="NCBIfam" id="TIGR01983">
    <property type="entry name" value="UbiG"/>
    <property type="match status" value="1"/>
</dbReference>
<dbReference type="PANTHER" id="PTHR43464">
    <property type="entry name" value="METHYLTRANSFERASE"/>
    <property type="match status" value="1"/>
</dbReference>
<keyword evidence="5" id="KW-0496">Mitochondrion</keyword>
<keyword evidence="5" id="KW-0472">Membrane</keyword>
<reference evidence="7" key="2">
    <citation type="submission" date="2023-06" db="EMBL/GenBank/DDBJ databases">
        <authorList>
            <consortium name="Lawrence Berkeley National Laboratory"/>
            <person name="Haridas S."/>
            <person name="Hensen N."/>
            <person name="Bonometti L."/>
            <person name="Westerberg I."/>
            <person name="Brannstrom I.O."/>
            <person name="Guillou S."/>
            <person name="Cros-Aarteil S."/>
            <person name="Calhoun S."/>
            <person name="Kuo A."/>
            <person name="Mondo S."/>
            <person name="Pangilinan J."/>
            <person name="Riley R."/>
            <person name="Labutti K."/>
            <person name="Andreopoulos B."/>
            <person name="Lipzen A."/>
            <person name="Chen C."/>
            <person name="Yanf M."/>
            <person name="Daum C."/>
            <person name="Ng V."/>
            <person name="Clum A."/>
            <person name="Steindorff A."/>
            <person name="Ohm R."/>
            <person name="Martin F."/>
            <person name="Silar P."/>
            <person name="Natvig D."/>
            <person name="Lalanne C."/>
            <person name="Gautier V."/>
            <person name="Ament-Velasquez S.L."/>
            <person name="Kruys A."/>
            <person name="Hutchinson M.I."/>
            <person name="Powell A.J."/>
            <person name="Barry K."/>
            <person name="Miller A.N."/>
            <person name="Grigoriev I.V."/>
            <person name="Debuchy R."/>
            <person name="Gladieux P."/>
            <person name="Thoren M.H."/>
            <person name="Johannesson H."/>
        </authorList>
    </citation>
    <scope>NUCLEOTIDE SEQUENCE</scope>
    <source>
        <strain evidence="7">CBS 958.72</strain>
    </source>
</reference>
<dbReference type="PANTHER" id="PTHR43464:SF19">
    <property type="entry name" value="UBIQUINONE BIOSYNTHESIS O-METHYLTRANSFERASE, MITOCHONDRIAL"/>
    <property type="match status" value="1"/>
</dbReference>
<feature type="region of interest" description="Disordered" evidence="6">
    <location>
        <begin position="1"/>
        <end position="38"/>
    </location>
</feature>
<dbReference type="SUPFAM" id="SSF53335">
    <property type="entry name" value="S-adenosyl-L-methionine-dependent methyltransferases"/>
    <property type="match status" value="1"/>
</dbReference>
<feature type="binding site" evidence="5">
    <location>
        <position position="267"/>
    </location>
    <ligand>
        <name>Mg(2+)</name>
        <dbReference type="ChEBI" id="CHEBI:18420"/>
    </ligand>
</feature>
<dbReference type="InterPro" id="IPR029063">
    <property type="entry name" value="SAM-dependent_MTases_sf"/>
</dbReference>
<keyword evidence="2 5" id="KW-0808">Transferase</keyword>
<dbReference type="Gene3D" id="3.40.50.150">
    <property type="entry name" value="Vaccinia Virus protein VP39"/>
    <property type="match status" value="1"/>
</dbReference>
<evidence type="ECO:0000256" key="5">
    <source>
        <dbReference type="HAMAP-Rule" id="MF_03190"/>
    </source>
</evidence>
<feature type="binding site" evidence="5">
    <location>
        <position position="208"/>
    </location>
    <ligand>
        <name>S-adenosyl-L-methionine</name>
        <dbReference type="ChEBI" id="CHEBI:59789"/>
    </ligand>
</feature>
<comment type="subcellular location">
    <subcellularLocation>
        <location evidence="5">Mitochondrion inner membrane</location>
        <topology evidence="5">Peripheral membrane protein</topology>
        <orientation evidence="5">Matrix side</orientation>
    </subcellularLocation>
</comment>
<evidence type="ECO:0000256" key="1">
    <source>
        <dbReference type="ARBA" id="ARBA00022603"/>
    </source>
</evidence>
<comment type="subunit">
    <text evidence="5">Component of a multi-subunit COQ enzyme complex, composed of at least COQ3, COQ4, COQ5, COQ6, COQ7 and COQ9.</text>
</comment>
<dbReference type="EC" id="2.1.1.64" evidence="5"/>
<sequence length="394" mass="42869">MQSPSAASVEVGLFPKPRSKLSEPSHPHPGTARQIPEMRPSLLLSRHTPTLLRQQQQNVSRGVFGCAVAAREQTHHPHRQQLQLQLQSLAKQHHAACSSRLFSSTAAASTTSSSSTSSVNADEISHFSALASSWWDPHGPSRPLHLMNPLRHDFIADCLASSPETATPSPAAGAQTRGLRYLDVGCGGGIFAESAARRPGTHSVTAIDPSATILGVARQHARRDPTLATGTRAEPKLQYLNASIETLPLPAAPEPLFDVVTLFEVVEHVDRPAAFLDACGRFVRPGGWLVLSTIARTWTSWLTTNVLAEDILRVVPRGTHDWRKYINADELRAHFEDGAVDGGDRRRAAEWAAERPAVMGVVYVPGLGWKKVAGSEKLGNYFFAVQKRDVARDR</sequence>
<evidence type="ECO:0000313" key="7">
    <source>
        <dbReference type="EMBL" id="KAK3384548.1"/>
    </source>
</evidence>
<dbReference type="AlphaFoldDB" id="A0AAE0TYR1"/>
<keyword evidence="5" id="KW-0460">Magnesium</keyword>
<dbReference type="CDD" id="cd02440">
    <property type="entry name" value="AdoMet_MTases"/>
    <property type="match status" value="1"/>
</dbReference>
<dbReference type="GO" id="GO:0032259">
    <property type="term" value="P:methylation"/>
    <property type="evidence" value="ECO:0007669"/>
    <property type="project" value="UniProtKB-KW"/>
</dbReference>
<dbReference type="GO" id="GO:0046872">
    <property type="term" value="F:metal ion binding"/>
    <property type="evidence" value="ECO:0007669"/>
    <property type="project" value="UniProtKB-KW"/>
</dbReference>
<proteinExistence type="inferred from homology"/>
<dbReference type="EMBL" id="JAULSN010000001">
    <property type="protein sequence ID" value="KAK3384548.1"/>
    <property type="molecule type" value="Genomic_DNA"/>
</dbReference>
<dbReference type="HAMAP" id="MF_00472">
    <property type="entry name" value="UbiG"/>
    <property type="match status" value="1"/>
</dbReference>
<dbReference type="EC" id="2.1.1.-" evidence="5"/>
<keyword evidence="3 5" id="KW-0831">Ubiquinone biosynthesis</keyword>
<evidence type="ECO:0000256" key="3">
    <source>
        <dbReference type="ARBA" id="ARBA00022688"/>
    </source>
</evidence>
<keyword evidence="4 5" id="KW-0949">S-adenosyl-L-methionine</keyword>
<feature type="binding site" evidence="5">
    <location>
        <position position="268"/>
    </location>
    <ligand>
        <name>Mg(2+)</name>
        <dbReference type="ChEBI" id="CHEBI:18420"/>
    </ligand>
</feature>
<comment type="caution">
    <text evidence="7">The sequence shown here is derived from an EMBL/GenBank/DDBJ whole genome shotgun (WGS) entry which is preliminary data.</text>
</comment>
<keyword evidence="1 5" id="KW-0489">Methyltransferase</keyword>
<comment type="catalytic activity">
    <reaction evidence="5">
        <text>a 3,4-dihydroxy-5-(all-trans-polyprenyl)benzoate + S-adenosyl-L-methionine = a 4-hydroxy-3-methoxy-5-(all-trans-polyprenyl)benzoate + S-adenosyl-L-homocysteine + H(+)</text>
        <dbReference type="Rhea" id="RHEA:44452"/>
        <dbReference type="Rhea" id="RHEA-COMP:10930"/>
        <dbReference type="Rhea" id="RHEA-COMP:10931"/>
        <dbReference type="ChEBI" id="CHEBI:15378"/>
        <dbReference type="ChEBI" id="CHEBI:57856"/>
        <dbReference type="ChEBI" id="CHEBI:59789"/>
        <dbReference type="ChEBI" id="CHEBI:64694"/>
        <dbReference type="ChEBI" id="CHEBI:84443"/>
        <dbReference type="EC" id="2.1.1.114"/>
    </reaction>
</comment>
<evidence type="ECO:0000256" key="2">
    <source>
        <dbReference type="ARBA" id="ARBA00022679"/>
    </source>
</evidence>
<reference evidence="7" key="1">
    <citation type="journal article" date="2023" name="Mol. Phylogenet. Evol.">
        <title>Genome-scale phylogeny and comparative genomics of the fungal order Sordariales.</title>
        <authorList>
            <person name="Hensen N."/>
            <person name="Bonometti L."/>
            <person name="Westerberg I."/>
            <person name="Brannstrom I.O."/>
            <person name="Guillou S."/>
            <person name="Cros-Aarteil S."/>
            <person name="Calhoun S."/>
            <person name="Haridas S."/>
            <person name="Kuo A."/>
            <person name="Mondo S."/>
            <person name="Pangilinan J."/>
            <person name="Riley R."/>
            <person name="LaButti K."/>
            <person name="Andreopoulos B."/>
            <person name="Lipzen A."/>
            <person name="Chen C."/>
            <person name="Yan M."/>
            <person name="Daum C."/>
            <person name="Ng V."/>
            <person name="Clum A."/>
            <person name="Steindorff A."/>
            <person name="Ohm R.A."/>
            <person name="Martin F."/>
            <person name="Silar P."/>
            <person name="Natvig D.O."/>
            <person name="Lalanne C."/>
            <person name="Gautier V."/>
            <person name="Ament-Velasquez S.L."/>
            <person name="Kruys A."/>
            <person name="Hutchinson M.I."/>
            <person name="Powell A.J."/>
            <person name="Barry K."/>
            <person name="Miller A.N."/>
            <person name="Grigoriev I.V."/>
            <person name="Debuchy R."/>
            <person name="Gladieux P."/>
            <person name="Hiltunen Thoren M."/>
            <person name="Johannesson H."/>
        </authorList>
    </citation>
    <scope>NUCLEOTIDE SEQUENCE</scope>
    <source>
        <strain evidence="7">CBS 958.72</strain>
    </source>
</reference>
<comment type="catalytic activity">
    <reaction evidence="5">
        <text>a 3-demethylubiquinone + S-adenosyl-L-methionine = a ubiquinone + S-adenosyl-L-homocysteine</text>
        <dbReference type="Rhea" id="RHEA:81215"/>
        <dbReference type="Rhea" id="RHEA-COMP:9565"/>
        <dbReference type="Rhea" id="RHEA-COMP:19654"/>
        <dbReference type="ChEBI" id="CHEBI:16389"/>
        <dbReference type="ChEBI" id="CHEBI:57856"/>
        <dbReference type="ChEBI" id="CHEBI:59789"/>
        <dbReference type="ChEBI" id="CHEBI:231825"/>
    </reaction>
</comment>
<comment type="catalytic activity">
    <reaction evidence="5">
        <text>a 3-demethylubiquinol + S-adenosyl-L-methionine = a ubiquinol + S-adenosyl-L-homocysteine + H(+)</text>
        <dbReference type="Rhea" id="RHEA:44380"/>
        <dbReference type="Rhea" id="RHEA-COMP:9566"/>
        <dbReference type="Rhea" id="RHEA-COMP:10914"/>
        <dbReference type="ChEBI" id="CHEBI:15378"/>
        <dbReference type="ChEBI" id="CHEBI:17976"/>
        <dbReference type="ChEBI" id="CHEBI:57856"/>
        <dbReference type="ChEBI" id="CHEBI:59789"/>
        <dbReference type="ChEBI" id="CHEBI:84422"/>
        <dbReference type="EC" id="2.1.1.64"/>
    </reaction>
</comment>
<accession>A0AAE0TYR1</accession>
<feature type="binding site" evidence="5">
    <location>
        <position position="151"/>
    </location>
    <ligand>
        <name>S-adenosyl-L-methionine</name>
        <dbReference type="ChEBI" id="CHEBI:59789"/>
    </ligand>
</feature>
<evidence type="ECO:0000313" key="8">
    <source>
        <dbReference type="Proteomes" id="UP001287356"/>
    </source>
</evidence>
<comment type="function">
    <text evidence="5">O-methyltransferase required for two non-consecutive steps during ubiquinone biosynthesis. Catalyzes the 2 O-methylation of 3,4-dihydroxy-5-(all-trans-polyprenyl)benzoic acid into 4-hydroxy-3-methoxy-5-(all-trans-polyprenyl)benzoic acid. Also catalyzes the last step of ubiquinone biosynthesis by mediating methylation of 3-demethylubiquinone into ubiquinone. Also able to mediate the methylation of 3-demethylubiquinol into ubiquinol.</text>
</comment>
<dbReference type="Pfam" id="PF13489">
    <property type="entry name" value="Methyltransf_23"/>
    <property type="match status" value="1"/>
</dbReference>
<evidence type="ECO:0000256" key="4">
    <source>
        <dbReference type="ARBA" id="ARBA00022691"/>
    </source>
</evidence>
<dbReference type="GO" id="GO:0031314">
    <property type="term" value="C:extrinsic component of mitochondrial inner membrane"/>
    <property type="evidence" value="ECO:0007669"/>
    <property type="project" value="UniProtKB-UniRule"/>
</dbReference>
<organism evidence="7 8">
    <name type="scientific">Lasiosphaeria ovina</name>
    <dbReference type="NCBI Taxonomy" id="92902"/>
    <lineage>
        <taxon>Eukaryota</taxon>
        <taxon>Fungi</taxon>
        <taxon>Dikarya</taxon>
        <taxon>Ascomycota</taxon>
        <taxon>Pezizomycotina</taxon>
        <taxon>Sordariomycetes</taxon>
        <taxon>Sordariomycetidae</taxon>
        <taxon>Sordariales</taxon>
        <taxon>Lasiosphaeriaceae</taxon>
        <taxon>Lasiosphaeria</taxon>
    </lineage>
</organism>
<dbReference type="GO" id="GO:0061542">
    <property type="term" value="F:3-demethylubiquinol 3-O-methyltransferase activity"/>
    <property type="evidence" value="ECO:0007669"/>
    <property type="project" value="UniProtKB-UniRule"/>
</dbReference>
<comment type="similarity">
    <text evidence="5">Belongs to the class I-like SAM-binding methyltransferase superfamily. UbiG/COQ3 family.</text>
</comment>
<feature type="binding site" evidence="5">
    <location>
        <position position="185"/>
    </location>
    <ligand>
        <name>S-adenosyl-L-methionine</name>
        <dbReference type="ChEBI" id="CHEBI:59789"/>
    </ligand>
</feature>
<protein>
    <recommendedName>
        <fullName evidence="5">Ubiquinone biosynthesis O-methyltransferase, mitochondrial</fullName>
    </recommendedName>
    <alternativeName>
        <fullName evidence="5">3-demethylubiquinol 3-O-methyltransferase</fullName>
        <ecNumber evidence="5">2.1.1.64</ecNumber>
    </alternativeName>
    <alternativeName>
        <fullName evidence="5">3-demethylubiquinone 3-O-methyltransferase</fullName>
        <ecNumber evidence="5">2.1.1.-</ecNumber>
    </alternativeName>
    <alternativeName>
        <fullName evidence="5">Polyprenyldihydroxybenzoate methyltransferase</fullName>
        <ecNumber evidence="5">2.1.1.114</ecNumber>
    </alternativeName>
</protein>
<keyword evidence="5" id="KW-0479">Metal-binding</keyword>
<gene>
    <name evidence="5" type="primary">COQ3</name>
    <name evidence="7" type="ORF">B0T24DRAFT_674302</name>
</gene>
<feature type="binding site" evidence="5">
    <location>
        <position position="264"/>
    </location>
    <ligand>
        <name>Mg(2+)</name>
        <dbReference type="ChEBI" id="CHEBI:18420"/>
    </ligand>
</feature>
<evidence type="ECO:0000256" key="6">
    <source>
        <dbReference type="SAM" id="MobiDB-lite"/>
    </source>
</evidence>
<feature type="binding site" evidence="5">
    <location>
        <position position="263"/>
    </location>
    <ligand>
        <name>S-adenosyl-L-methionine</name>
        <dbReference type="ChEBI" id="CHEBI:59789"/>
    </ligand>
</feature>
<dbReference type="GO" id="GO:0010420">
    <property type="term" value="F:polyprenyldihydroxybenzoate methyltransferase activity"/>
    <property type="evidence" value="ECO:0007669"/>
    <property type="project" value="UniProtKB-UniRule"/>
</dbReference>
<keyword evidence="5" id="KW-0999">Mitochondrion inner membrane</keyword>
<comment type="cofactor">
    <cofactor evidence="5">
        <name>Mg(2+)</name>
        <dbReference type="ChEBI" id="CHEBI:18420"/>
    </cofactor>
</comment>
<dbReference type="EC" id="2.1.1.114" evidence="5"/>